<proteinExistence type="predicted"/>
<organism evidence="1">
    <name type="scientific">Arundo donax</name>
    <name type="common">Giant reed</name>
    <name type="synonym">Donax arundinaceus</name>
    <dbReference type="NCBI Taxonomy" id="35708"/>
    <lineage>
        <taxon>Eukaryota</taxon>
        <taxon>Viridiplantae</taxon>
        <taxon>Streptophyta</taxon>
        <taxon>Embryophyta</taxon>
        <taxon>Tracheophyta</taxon>
        <taxon>Spermatophyta</taxon>
        <taxon>Magnoliopsida</taxon>
        <taxon>Liliopsida</taxon>
        <taxon>Poales</taxon>
        <taxon>Poaceae</taxon>
        <taxon>PACMAD clade</taxon>
        <taxon>Arundinoideae</taxon>
        <taxon>Arundineae</taxon>
        <taxon>Arundo</taxon>
    </lineage>
</organism>
<name>A0A0A9B1K1_ARUDO</name>
<sequence length="18" mass="2154">MEHLLHKEISSHKYTLTS</sequence>
<accession>A0A0A9B1K1</accession>
<reference evidence="1" key="2">
    <citation type="journal article" date="2015" name="Data Brief">
        <title>Shoot transcriptome of the giant reed, Arundo donax.</title>
        <authorList>
            <person name="Barrero R.A."/>
            <person name="Guerrero F.D."/>
            <person name="Moolhuijzen P."/>
            <person name="Goolsby J.A."/>
            <person name="Tidwell J."/>
            <person name="Bellgard S.E."/>
            <person name="Bellgard M.I."/>
        </authorList>
    </citation>
    <scope>NUCLEOTIDE SEQUENCE</scope>
    <source>
        <tissue evidence="1">Shoot tissue taken approximately 20 cm above the soil surface</tissue>
    </source>
</reference>
<reference evidence="1" key="1">
    <citation type="submission" date="2014-09" db="EMBL/GenBank/DDBJ databases">
        <authorList>
            <person name="Magalhaes I.L.F."/>
            <person name="Oliveira U."/>
            <person name="Santos F.R."/>
            <person name="Vidigal T.H.D.A."/>
            <person name="Brescovit A.D."/>
            <person name="Santos A.J."/>
        </authorList>
    </citation>
    <scope>NUCLEOTIDE SEQUENCE</scope>
    <source>
        <tissue evidence="1">Shoot tissue taken approximately 20 cm above the soil surface</tissue>
    </source>
</reference>
<evidence type="ECO:0000313" key="1">
    <source>
        <dbReference type="EMBL" id="JAD57874.1"/>
    </source>
</evidence>
<dbReference type="AlphaFoldDB" id="A0A0A9B1K1"/>
<dbReference type="EMBL" id="GBRH01240021">
    <property type="protein sequence ID" value="JAD57874.1"/>
    <property type="molecule type" value="Transcribed_RNA"/>
</dbReference>
<protein>
    <submittedName>
        <fullName evidence="1">Uncharacterized protein</fullName>
    </submittedName>
</protein>